<dbReference type="AlphaFoldDB" id="A0AAD4TAV5"/>
<proteinExistence type="predicted"/>
<keyword evidence="1" id="KW-1133">Transmembrane helix</keyword>
<accession>A0AAD4TAV5</accession>
<feature type="transmembrane region" description="Helical" evidence="1">
    <location>
        <begin position="481"/>
        <end position="509"/>
    </location>
</feature>
<evidence type="ECO:0000313" key="2">
    <source>
        <dbReference type="EMBL" id="KAI3945932.1"/>
    </source>
</evidence>
<dbReference type="Pfam" id="PF03140">
    <property type="entry name" value="DUF247"/>
    <property type="match status" value="2"/>
</dbReference>
<dbReference type="PANTHER" id="PTHR31170">
    <property type="entry name" value="BNAC04G53230D PROTEIN"/>
    <property type="match status" value="1"/>
</dbReference>
<dbReference type="PANTHER" id="PTHR31170:SF25">
    <property type="entry name" value="BNAA09G04570D PROTEIN"/>
    <property type="match status" value="1"/>
</dbReference>
<keyword evidence="1" id="KW-0472">Membrane</keyword>
<protein>
    <submittedName>
        <fullName evidence="2">Uncharacterized protein</fullName>
    </submittedName>
</protein>
<sequence>MEAVCERGNSATGRLVHPEQGITKDEICDIVITINDHLESVYTHKSILVNSCIISRVPSHFRAIHKEDLDPRFVSIGPLHHHKPHLIAMEEHKLRFLLRLLTDSSWKAPGVHDDFRDETDKTKISVNGERAAAVGLKRYCENFLSSETGVGDSGHNSNSMITELVYAMKVMEVEARRCYSEKFNHISASEFVTMMILDGCFIIQLLHLYERSETEDVEDPLFNIRWMVPNLHRDLLLLENQLPFAVLDKIFEITSASVDESYSLQKLALKFFNCVVPQGTKSSDKKCLFGVHPDNLLHLVRLSFVSSFIGKASPCSRLRNKQKKQKKSHNFREIIPPYGHNIEELMEAGGKFMCRENHVLEIPPLRVDDFIGQVLLNLIAYEQCDRFLEPYFTHYVLFFCGLVRSAKDVCIMHDAGLLRHELRSDEDVVDLFKKLSKGVVVSYECDSYLSETLIEFYKTLHFTNWNKWKKKWREDYFSNPWAFSSFLAAGTLLFLTMIQTFFSVFSYVLPPS</sequence>
<comment type="caution">
    <text evidence="2">The sequence shown here is derived from an EMBL/GenBank/DDBJ whole genome shotgun (WGS) entry which is preliminary data.</text>
</comment>
<gene>
    <name evidence="2" type="ORF">MKW98_007281</name>
</gene>
<keyword evidence="3" id="KW-1185">Reference proteome</keyword>
<keyword evidence="1" id="KW-0812">Transmembrane</keyword>
<dbReference type="InterPro" id="IPR004158">
    <property type="entry name" value="DUF247_pln"/>
</dbReference>
<evidence type="ECO:0000313" key="3">
    <source>
        <dbReference type="Proteomes" id="UP001202328"/>
    </source>
</evidence>
<name>A0AAD4TAV5_9MAGN</name>
<dbReference type="Proteomes" id="UP001202328">
    <property type="component" value="Unassembled WGS sequence"/>
</dbReference>
<organism evidence="2 3">
    <name type="scientific">Papaver atlanticum</name>
    <dbReference type="NCBI Taxonomy" id="357466"/>
    <lineage>
        <taxon>Eukaryota</taxon>
        <taxon>Viridiplantae</taxon>
        <taxon>Streptophyta</taxon>
        <taxon>Embryophyta</taxon>
        <taxon>Tracheophyta</taxon>
        <taxon>Spermatophyta</taxon>
        <taxon>Magnoliopsida</taxon>
        <taxon>Ranunculales</taxon>
        <taxon>Papaveraceae</taxon>
        <taxon>Papaveroideae</taxon>
        <taxon>Papaver</taxon>
    </lineage>
</organism>
<reference evidence="2" key="1">
    <citation type="submission" date="2022-04" db="EMBL/GenBank/DDBJ databases">
        <title>A functionally conserved STORR gene fusion in Papaver species that diverged 16.8 million years ago.</title>
        <authorList>
            <person name="Catania T."/>
        </authorList>
    </citation>
    <scope>NUCLEOTIDE SEQUENCE</scope>
    <source>
        <strain evidence="2">S-188037</strain>
    </source>
</reference>
<evidence type="ECO:0000256" key="1">
    <source>
        <dbReference type="SAM" id="Phobius"/>
    </source>
</evidence>
<dbReference type="EMBL" id="JAJJMB010003724">
    <property type="protein sequence ID" value="KAI3945932.1"/>
    <property type="molecule type" value="Genomic_DNA"/>
</dbReference>